<proteinExistence type="predicted"/>
<dbReference type="RefSeq" id="XP_022321121.1">
    <property type="nucleotide sequence ID" value="XM_022465413.1"/>
</dbReference>
<evidence type="ECO:0000313" key="4">
    <source>
        <dbReference type="RefSeq" id="XP_022321121.1"/>
    </source>
</evidence>
<feature type="region of interest" description="Disordered" evidence="2">
    <location>
        <begin position="213"/>
        <end position="246"/>
    </location>
</feature>
<dbReference type="PANTHER" id="PTHR14305">
    <property type="entry name" value="E3 UBIQUITIN-PROTEIN LIGASE CCNB1IP1"/>
    <property type="match status" value="1"/>
</dbReference>
<protein>
    <submittedName>
        <fullName evidence="4">E3 ubiquitin-protein ligase CCNB1IP1-like</fullName>
    </submittedName>
</protein>
<keyword evidence="1" id="KW-0175">Coiled coil</keyword>
<keyword evidence="3" id="KW-1185">Reference proteome</keyword>
<evidence type="ECO:0000256" key="2">
    <source>
        <dbReference type="SAM" id="MobiDB-lite"/>
    </source>
</evidence>
<dbReference type="InterPro" id="IPR013083">
    <property type="entry name" value="Znf_RING/FYVE/PHD"/>
</dbReference>
<dbReference type="InterPro" id="IPR042448">
    <property type="entry name" value="CCNB1IP1"/>
</dbReference>
<dbReference type="PANTHER" id="PTHR14305:SF0">
    <property type="entry name" value="E3 UBIQUITIN-PROTEIN LIGASE CCNB1IP1"/>
    <property type="match status" value="1"/>
</dbReference>
<dbReference type="GeneID" id="111123223"/>
<dbReference type="OrthoDB" id="441210at2759"/>
<evidence type="ECO:0000256" key="1">
    <source>
        <dbReference type="SAM" id="Coils"/>
    </source>
</evidence>
<dbReference type="AlphaFoldDB" id="A0A8B8D2U3"/>
<organism evidence="3 4">
    <name type="scientific">Crassostrea virginica</name>
    <name type="common">Eastern oyster</name>
    <dbReference type="NCBI Taxonomy" id="6565"/>
    <lineage>
        <taxon>Eukaryota</taxon>
        <taxon>Metazoa</taxon>
        <taxon>Spiralia</taxon>
        <taxon>Lophotrochozoa</taxon>
        <taxon>Mollusca</taxon>
        <taxon>Bivalvia</taxon>
        <taxon>Autobranchia</taxon>
        <taxon>Pteriomorphia</taxon>
        <taxon>Ostreida</taxon>
        <taxon>Ostreoidea</taxon>
        <taxon>Ostreidae</taxon>
        <taxon>Crassostrea</taxon>
    </lineage>
</organism>
<sequence length="281" mass="32062">MESELVCNHKKCRKRVETYAWITSCSHIFCDEDGVREFKNNATCPACSTDLSDKLDIIRIEVSPSEKYKSMVLAGKRPEIIMEICSRAMSFWSYQIHQERVYQEYIGSKAKERAAQLEQYYEQVISRTSAELNSLKSQLTATKKDLENFKKKYHDASEKVADKYRQYQKLQSMYDALKRKCITPSTFEGGDAVSNDRTRNALANYTIPIGSDQGIGSSHGSISNSKRNSPEVTAGREPPFSFRPTDTPILTQNGSHLQIRNARNQQQPVNKCVFDLDFSTH</sequence>
<dbReference type="KEGG" id="cvn:111123223"/>
<feature type="compositionally biased region" description="Low complexity" evidence="2">
    <location>
        <begin position="213"/>
        <end position="225"/>
    </location>
</feature>
<evidence type="ECO:0000313" key="3">
    <source>
        <dbReference type="Proteomes" id="UP000694844"/>
    </source>
</evidence>
<dbReference type="SUPFAM" id="SSF57850">
    <property type="entry name" value="RING/U-box"/>
    <property type="match status" value="1"/>
</dbReference>
<gene>
    <name evidence="4" type="primary">LOC111123223</name>
</gene>
<dbReference type="GO" id="GO:0007131">
    <property type="term" value="P:reciprocal meiotic recombination"/>
    <property type="evidence" value="ECO:0007669"/>
    <property type="project" value="InterPro"/>
</dbReference>
<dbReference type="GO" id="GO:0061630">
    <property type="term" value="F:ubiquitin protein ligase activity"/>
    <property type="evidence" value="ECO:0007669"/>
    <property type="project" value="InterPro"/>
</dbReference>
<reference evidence="4" key="1">
    <citation type="submission" date="2025-08" db="UniProtKB">
        <authorList>
            <consortium name="RefSeq"/>
        </authorList>
    </citation>
    <scope>IDENTIFICATION</scope>
    <source>
        <tissue evidence="4">Whole sample</tissue>
    </source>
</reference>
<dbReference type="Gene3D" id="3.30.40.10">
    <property type="entry name" value="Zinc/RING finger domain, C3HC4 (zinc finger)"/>
    <property type="match status" value="1"/>
</dbReference>
<name>A0A8B8D2U3_CRAVI</name>
<dbReference type="GO" id="GO:0000795">
    <property type="term" value="C:synaptonemal complex"/>
    <property type="evidence" value="ECO:0007669"/>
    <property type="project" value="InterPro"/>
</dbReference>
<dbReference type="Proteomes" id="UP000694844">
    <property type="component" value="Chromosome 3"/>
</dbReference>
<feature type="coiled-coil region" evidence="1">
    <location>
        <begin position="125"/>
        <end position="180"/>
    </location>
</feature>
<accession>A0A8B8D2U3</accession>